<dbReference type="InterPro" id="IPR001054">
    <property type="entry name" value="A/G_cyclase"/>
</dbReference>
<accession>A0A2P8FEQ7</accession>
<evidence type="ECO:0000313" key="7">
    <source>
        <dbReference type="EMBL" id="PSL20210.1"/>
    </source>
</evidence>
<evidence type="ECO:0000259" key="6">
    <source>
        <dbReference type="PROSITE" id="PS51085"/>
    </source>
</evidence>
<dbReference type="GO" id="GO:0005886">
    <property type="term" value="C:plasma membrane"/>
    <property type="evidence" value="ECO:0007669"/>
    <property type="project" value="UniProtKB-SubCell"/>
</dbReference>
<dbReference type="GO" id="GO:0051536">
    <property type="term" value="F:iron-sulfur cluster binding"/>
    <property type="evidence" value="ECO:0007669"/>
    <property type="project" value="InterPro"/>
</dbReference>
<dbReference type="Gene3D" id="3.10.20.30">
    <property type="match status" value="1"/>
</dbReference>
<dbReference type="CDD" id="cd07302">
    <property type="entry name" value="CHD"/>
    <property type="match status" value="1"/>
</dbReference>
<dbReference type="PROSITE" id="PS51085">
    <property type="entry name" value="2FE2S_FER_2"/>
    <property type="match status" value="1"/>
</dbReference>
<dbReference type="EMBL" id="PYGJ01000004">
    <property type="protein sequence ID" value="PSL20210.1"/>
    <property type="molecule type" value="Genomic_DNA"/>
</dbReference>
<reference evidence="7 8" key="1">
    <citation type="submission" date="2018-03" db="EMBL/GenBank/DDBJ databases">
        <title>Genomic Encyclopedia of Archaeal and Bacterial Type Strains, Phase II (KMG-II): from individual species to whole genera.</title>
        <authorList>
            <person name="Goeker M."/>
        </authorList>
    </citation>
    <scope>NUCLEOTIDE SEQUENCE [LARGE SCALE GENOMIC DNA]</scope>
    <source>
        <strain evidence="7 8">DSM 100673</strain>
    </source>
</reference>
<dbReference type="SMART" id="SM00044">
    <property type="entry name" value="CYCc"/>
    <property type="match status" value="1"/>
</dbReference>
<evidence type="ECO:0000259" key="5">
    <source>
        <dbReference type="PROSITE" id="PS50125"/>
    </source>
</evidence>
<sequence length="558" mass="60664">MATSLWQGNWRTKARITSGLILFTYVFWHLLAVGMGLFSLDLMHTAQEMQEEITESLPGAVLLYGGLLTHLGLALHRIAMRRTLRMPFVELLQVILGLTIPFLLWTHIVHTRIAQNDFGVEAEMGYIAGLIWNTQSGWNQAVLLLIVWIHGCIGLHYWLRTTALWRRLVPVMITLATLIPAFSLAGFLTQGRLQRQLMFAPDTGPALRDSYNFPTSETFQSLASATERGIWVFSGLLVLTAVLYAGRKLLINRGSLRIRYIDGPEISGQRGMTLLEMSRANGVPHMALCGGRGRCTTCRVMIEHGQDLLHPPSPEETASLAAVNAPANARLACQIRPTDPATVLRVFRADGRRAREHQSLGQERRLAILFLDMRGFTARTTGQLPYDVVFLLNRFFDAIVPSITSAGGTIDKYLGDGLLALFELETEQASAEAALKAAAGIGSALQVFNRAMVAEGSDPVAIGMGLHLGDLVLGEIGAAENAPRTIIGDTVNAASRLEAKTKDLGVETLVSRDVLLAAGVDLAPLKLQLVELRGVAQPLSVLAVPRAANLPALLGAPL</sequence>
<keyword evidence="8" id="KW-1185">Reference proteome</keyword>
<keyword evidence="2" id="KW-1003">Cell membrane</keyword>
<dbReference type="GO" id="GO:0006171">
    <property type="term" value="P:cAMP biosynthetic process"/>
    <property type="evidence" value="ECO:0007669"/>
    <property type="project" value="TreeGrafter"/>
</dbReference>
<feature type="transmembrane region" description="Helical" evidence="4">
    <location>
        <begin position="60"/>
        <end position="79"/>
    </location>
</feature>
<dbReference type="PROSITE" id="PS50125">
    <property type="entry name" value="GUANYLATE_CYCLASE_2"/>
    <property type="match status" value="1"/>
</dbReference>
<comment type="caution">
    <text evidence="7">The sequence shown here is derived from an EMBL/GenBank/DDBJ whole genome shotgun (WGS) entry which is preliminary data.</text>
</comment>
<dbReference type="Pfam" id="PF00211">
    <property type="entry name" value="Guanylate_cyc"/>
    <property type="match status" value="1"/>
</dbReference>
<dbReference type="InterPro" id="IPR050697">
    <property type="entry name" value="Adenylyl/Guanylyl_Cyclase_3/4"/>
</dbReference>
<dbReference type="SUPFAM" id="SSF54292">
    <property type="entry name" value="2Fe-2S ferredoxin-like"/>
    <property type="match status" value="1"/>
</dbReference>
<dbReference type="GO" id="GO:0035556">
    <property type="term" value="P:intracellular signal transduction"/>
    <property type="evidence" value="ECO:0007669"/>
    <property type="project" value="InterPro"/>
</dbReference>
<evidence type="ECO:0000256" key="2">
    <source>
        <dbReference type="ARBA" id="ARBA00022475"/>
    </source>
</evidence>
<dbReference type="OrthoDB" id="341967at2"/>
<protein>
    <submittedName>
        <fullName evidence="7">Adenylate/guanylate cyclase</fullName>
    </submittedName>
</protein>
<proteinExistence type="predicted"/>
<dbReference type="Proteomes" id="UP000240418">
    <property type="component" value="Unassembled WGS sequence"/>
</dbReference>
<dbReference type="Pfam" id="PF00111">
    <property type="entry name" value="Fer2"/>
    <property type="match status" value="1"/>
</dbReference>
<dbReference type="Gene3D" id="3.30.70.1230">
    <property type="entry name" value="Nucleotide cyclase"/>
    <property type="match status" value="1"/>
</dbReference>
<dbReference type="InterPro" id="IPR036010">
    <property type="entry name" value="2Fe-2S_ferredoxin-like_sf"/>
</dbReference>
<feature type="transmembrane region" description="Helical" evidence="4">
    <location>
        <begin position="91"/>
        <end position="108"/>
    </location>
</feature>
<feature type="transmembrane region" description="Helical" evidence="4">
    <location>
        <begin position="230"/>
        <end position="250"/>
    </location>
</feature>
<feature type="transmembrane region" description="Helical" evidence="4">
    <location>
        <begin position="168"/>
        <end position="188"/>
    </location>
</feature>
<dbReference type="InterPro" id="IPR029787">
    <property type="entry name" value="Nucleotide_cyclase"/>
</dbReference>
<dbReference type="PANTHER" id="PTHR43081">
    <property type="entry name" value="ADENYLATE CYCLASE, TERMINAL-DIFFERENTIATION SPECIFIC-RELATED"/>
    <property type="match status" value="1"/>
</dbReference>
<evidence type="ECO:0000256" key="4">
    <source>
        <dbReference type="SAM" id="Phobius"/>
    </source>
</evidence>
<evidence type="ECO:0000256" key="3">
    <source>
        <dbReference type="ARBA" id="ARBA00023136"/>
    </source>
</evidence>
<dbReference type="RefSeq" id="WP_106608208.1">
    <property type="nucleotide sequence ID" value="NZ_PYGJ01000004.1"/>
</dbReference>
<dbReference type="AlphaFoldDB" id="A0A2P8FEQ7"/>
<feature type="domain" description="2Fe-2S ferredoxin-type" evidence="6">
    <location>
        <begin position="256"/>
        <end position="350"/>
    </location>
</feature>
<dbReference type="SUPFAM" id="SSF55073">
    <property type="entry name" value="Nucleotide cyclase"/>
    <property type="match status" value="1"/>
</dbReference>
<dbReference type="GO" id="GO:0004016">
    <property type="term" value="F:adenylate cyclase activity"/>
    <property type="evidence" value="ECO:0007669"/>
    <property type="project" value="UniProtKB-ARBA"/>
</dbReference>
<comment type="subcellular location">
    <subcellularLocation>
        <location evidence="1">Cell membrane</location>
        <topology evidence="1">Multi-pass membrane protein</topology>
    </subcellularLocation>
</comment>
<evidence type="ECO:0000256" key="1">
    <source>
        <dbReference type="ARBA" id="ARBA00004651"/>
    </source>
</evidence>
<organism evidence="7 8">
    <name type="scientific">Shimia abyssi</name>
    <dbReference type="NCBI Taxonomy" id="1662395"/>
    <lineage>
        <taxon>Bacteria</taxon>
        <taxon>Pseudomonadati</taxon>
        <taxon>Pseudomonadota</taxon>
        <taxon>Alphaproteobacteria</taxon>
        <taxon>Rhodobacterales</taxon>
        <taxon>Roseobacteraceae</taxon>
    </lineage>
</organism>
<dbReference type="PANTHER" id="PTHR43081:SF17">
    <property type="entry name" value="BLL5647 PROTEIN"/>
    <property type="match status" value="1"/>
</dbReference>
<keyword evidence="4" id="KW-1133">Transmembrane helix</keyword>
<keyword evidence="4" id="KW-0812">Transmembrane</keyword>
<dbReference type="SUPFAM" id="SSF81343">
    <property type="entry name" value="Fumarate reductase respiratory complex transmembrane subunits"/>
    <property type="match status" value="1"/>
</dbReference>
<name>A0A2P8FEQ7_9RHOB</name>
<feature type="transmembrane region" description="Helical" evidence="4">
    <location>
        <begin position="141"/>
        <end position="159"/>
    </location>
</feature>
<feature type="transmembrane region" description="Helical" evidence="4">
    <location>
        <begin position="20"/>
        <end position="40"/>
    </location>
</feature>
<gene>
    <name evidence="7" type="ORF">CLV88_104271</name>
</gene>
<dbReference type="InterPro" id="IPR012675">
    <property type="entry name" value="Beta-grasp_dom_sf"/>
</dbReference>
<keyword evidence="3 4" id="KW-0472">Membrane</keyword>
<evidence type="ECO:0000313" key="8">
    <source>
        <dbReference type="Proteomes" id="UP000240418"/>
    </source>
</evidence>
<feature type="domain" description="Guanylate cyclase" evidence="5">
    <location>
        <begin position="367"/>
        <end position="498"/>
    </location>
</feature>
<dbReference type="InterPro" id="IPR034804">
    <property type="entry name" value="SQR/QFR_C/D"/>
</dbReference>
<dbReference type="CDD" id="cd00207">
    <property type="entry name" value="fer2"/>
    <property type="match status" value="1"/>
</dbReference>
<dbReference type="InterPro" id="IPR001041">
    <property type="entry name" value="2Fe-2S_ferredoxin-type"/>
</dbReference>